<reference evidence="1 2" key="1">
    <citation type="submission" date="2017-07" db="EMBL/GenBank/DDBJ databases">
        <title>In vitro design and evaluation of phage cocktails against multidrug-resistant Aeromonas salmonicida.</title>
        <authorList>
            <person name="Chen L."/>
            <person name="Yuan S."/>
            <person name="Ma Y."/>
        </authorList>
    </citation>
    <scope>NUCLEOTIDE SEQUENCE [LARGE SCALE GENOMIC DNA]</scope>
</reference>
<accession>A0A223LF85</accession>
<dbReference type="KEGG" id="vg:40089555"/>
<keyword evidence="2" id="KW-1185">Reference proteome</keyword>
<dbReference type="Proteomes" id="UP000221110">
    <property type="component" value="Segment"/>
</dbReference>
<evidence type="ECO:0000313" key="2">
    <source>
        <dbReference type="Proteomes" id="UP000221110"/>
    </source>
</evidence>
<dbReference type="EMBL" id="MF479730">
    <property type="protein sequence ID" value="ASU00734.1"/>
    <property type="molecule type" value="Genomic_DNA"/>
</dbReference>
<protein>
    <submittedName>
        <fullName evidence="1">Uncharacterized protein</fullName>
    </submittedName>
</protein>
<evidence type="ECO:0000313" key="1">
    <source>
        <dbReference type="EMBL" id="ASU00734.1"/>
    </source>
</evidence>
<organism evidence="1 2">
    <name type="scientific">Aeromonas phage AS-gz</name>
    <dbReference type="NCBI Taxonomy" id="2026082"/>
    <lineage>
        <taxon>Viruses</taxon>
        <taxon>Duplodnaviria</taxon>
        <taxon>Heunggongvirae</taxon>
        <taxon>Uroviricota</taxon>
        <taxon>Caudoviricetes</taxon>
        <taxon>Pantevenvirales</taxon>
        <taxon>Straboviridae</taxon>
        <taxon>Tulanevirus</taxon>
        <taxon>Tulanevirus asgz</taxon>
    </lineage>
</organism>
<name>A0A223LF85_9CAUD</name>
<dbReference type="GeneID" id="40089555"/>
<sequence>MEVKGKWQQCGPVMQKVFEAAFIHLLGPDLDGVIIHSYREVGDCVKVNYEIKHGDRLFIGQTTIVE</sequence>
<proteinExistence type="predicted"/>
<dbReference type="RefSeq" id="YP_009613185.1">
    <property type="nucleotide sequence ID" value="NC_042019.1"/>
</dbReference>